<sequence length="88" mass="9900">MSNQPYYYPQQNAYQPYGAPQPTYPAGYYQPQPQVIYRDAPRSRGYDTNTCWLISLLTLLCGCCVGEVCCDGADVCCCLIPCGLPRFR</sequence>
<evidence type="ECO:0000313" key="2">
    <source>
        <dbReference type="WBParaSite" id="JU765_v2.g12296.t1"/>
    </source>
</evidence>
<organism evidence="1 2">
    <name type="scientific">Panagrolaimus sp. JU765</name>
    <dbReference type="NCBI Taxonomy" id="591449"/>
    <lineage>
        <taxon>Eukaryota</taxon>
        <taxon>Metazoa</taxon>
        <taxon>Ecdysozoa</taxon>
        <taxon>Nematoda</taxon>
        <taxon>Chromadorea</taxon>
        <taxon>Rhabditida</taxon>
        <taxon>Tylenchina</taxon>
        <taxon>Panagrolaimomorpha</taxon>
        <taxon>Panagrolaimoidea</taxon>
        <taxon>Panagrolaimidae</taxon>
        <taxon>Panagrolaimus</taxon>
    </lineage>
</organism>
<proteinExistence type="predicted"/>
<name>A0AC34Q2F1_9BILA</name>
<evidence type="ECO:0000313" key="1">
    <source>
        <dbReference type="Proteomes" id="UP000887576"/>
    </source>
</evidence>
<dbReference type="Proteomes" id="UP000887576">
    <property type="component" value="Unplaced"/>
</dbReference>
<accession>A0AC34Q2F1</accession>
<reference evidence="2" key="1">
    <citation type="submission" date="2022-11" db="UniProtKB">
        <authorList>
            <consortium name="WormBaseParasite"/>
        </authorList>
    </citation>
    <scope>IDENTIFICATION</scope>
</reference>
<protein>
    <submittedName>
        <fullName evidence="2">Cysteine-rich transmembrane CYSTM domain-containing protein</fullName>
    </submittedName>
</protein>
<dbReference type="WBParaSite" id="JU765_v2.g12296.t1">
    <property type="protein sequence ID" value="JU765_v2.g12296.t1"/>
    <property type="gene ID" value="JU765_v2.g12296"/>
</dbReference>